<gene>
    <name evidence="2" type="ORF">METZ01_LOCUS481567</name>
</gene>
<dbReference type="EMBL" id="UINC01206877">
    <property type="protein sequence ID" value="SVE28713.1"/>
    <property type="molecule type" value="Genomic_DNA"/>
</dbReference>
<dbReference type="InterPro" id="IPR002109">
    <property type="entry name" value="Glutaredoxin"/>
</dbReference>
<accession>A0A383C9H6</accession>
<sequence>MLDDIGLSYEEINIEEQDLTREDLVNLTGGFTVPQIIINDKPIGGFSKLLQLNQSGKLKELLANS</sequence>
<name>A0A383C9H6_9ZZZZ</name>
<protein>
    <recommendedName>
        <fullName evidence="1">Glutaredoxin domain-containing protein</fullName>
    </recommendedName>
</protein>
<dbReference type="InterPro" id="IPR036249">
    <property type="entry name" value="Thioredoxin-like_sf"/>
</dbReference>
<organism evidence="2">
    <name type="scientific">marine metagenome</name>
    <dbReference type="NCBI Taxonomy" id="408172"/>
    <lineage>
        <taxon>unclassified sequences</taxon>
        <taxon>metagenomes</taxon>
        <taxon>ecological metagenomes</taxon>
    </lineage>
</organism>
<evidence type="ECO:0000313" key="2">
    <source>
        <dbReference type="EMBL" id="SVE28713.1"/>
    </source>
</evidence>
<feature type="domain" description="Glutaredoxin" evidence="1">
    <location>
        <begin position="2"/>
        <end position="42"/>
    </location>
</feature>
<dbReference type="PROSITE" id="PS51354">
    <property type="entry name" value="GLUTAREDOXIN_2"/>
    <property type="match status" value="1"/>
</dbReference>
<evidence type="ECO:0000259" key="1">
    <source>
        <dbReference type="Pfam" id="PF00462"/>
    </source>
</evidence>
<proteinExistence type="predicted"/>
<dbReference type="Gene3D" id="3.40.30.10">
    <property type="entry name" value="Glutaredoxin"/>
    <property type="match status" value="1"/>
</dbReference>
<dbReference type="SUPFAM" id="SSF52833">
    <property type="entry name" value="Thioredoxin-like"/>
    <property type="match status" value="1"/>
</dbReference>
<dbReference type="AlphaFoldDB" id="A0A383C9H6"/>
<reference evidence="2" key="1">
    <citation type="submission" date="2018-05" db="EMBL/GenBank/DDBJ databases">
        <authorList>
            <person name="Lanie J.A."/>
            <person name="Ng W.-L."/>
            <person name="Kazmierczak K.M."/>
            <person name="Andrzejewski T.M."/>
            <person name="Davidsen T.M."/>
            <person name="Wayne K.J."/>
            <person name="Tettelin H."/>
            <person name="Glass J.I."/>
            <person name="Rusch D."/>
            <person name="Podicherti R."/>
            <person name="Tsui H.-C.T."/>
            <person name="Winkler M.E."/>
        </authorList>
    </citation>
    <scope>NUCLEOTIDE SEQUENCE</scope>
</reference>
<dbReference type="Pfam" id="PF00462">
    <property type="entry name" value="Glutaredoxin"/>
    <property type="match status" value="1"/>
</dbReference>